<keyword evidence="1" id="KW-0732">Signal</keyword>
<gene>
    <name evidence="2" type="ORF">AVEN_173220_1</name>
</gene>
<proteinExistence type="predicted"/>
<name>A0A4Y2L6K3_ARAVE</name>
<evidence type="ECO:0000313" key="2">
    <source>
        <dbReference type="EMBL" id="GBN10331.1"/>
    </source>
</evidence>
<dbReference type="AlphaFoldDB" id="A0A4Y2L6K3"/>
<dbReference type="Proteomes" id="UP000499080">
    <property type="component" value="Unassembled WGS sequence"/>
</dbReference>
<keyword evidence="3" id="KW-1185">Reference proteome</keyword>
<feature type="chain" id="PRO_5021337187" evidence="1">
    <location>
        <begin position="20"/>
        <end position="80"/>
    </location>
</feature>
<reference evidence="2 3" key="1">
    <citation type="journal article" date="2019" name="Sci. Rep.">
        <title>Orb-weaving spider Araneus ventricosus genome elucidates the spidroin gene catalogue.</title>
        <authorList>
            <person name="Kono N."/>
            <person name="Nakamura H."/>
            <person name="Ohtoshi R."/>
            <person name="Moran D.A.P."/>
            <person name="Shinohara A."/>
            <person name="Yoshida Y."/>
            <person name="Fujiwara M."/>
            <person name="Mori M."/>
            <person name="Tomita M."/>
            <person name="Arakawa K."/>
        </authorList>
    </citation>
    <scope>NUCLEOTIDE SEQUENCE [LARGE SCALE GENOMIC DNA]</scope>
</reference>
<evidence type="ECO:0000256" key="1">
    <source>
        <dbReference type="SAM" id="SignalP"/>
    </source>
</evidence>
<protein>
    <submittedName>
        <fullName evidence="2">Uncharacterized protein</fullName>
    </submittedName>
</protein>
<evidence type="ECO:0000313" key="3">
    <source>
        <dbReference type="Proteomes" id="UP000499080"/>
    </source>
</evidence>
<comment type="caution">
    <text evidence="2">The sequence shown here is derived from an EMBL/GenBank/DDBJ whole genome shotgun (WGS) entry which is preliminary data.</text>
</comment>
<dbReference type="EMBL" id="BGPR01005452">
    <property type="protein sequence ID" value="GBN10331.1"/>
    <property type="molecule type" value="Genomic_DNA"/>
</dbReference>
<organism evidence="2 3">
    <name type="scientific">Araneus ventricosus</name>
    <name type="common">Orbweaver spider</name>
    <name type="synonym">Epeira ventricosa</name>
    <dbReference type="NCBI Taxonomy" id="182803"/>
    <lineage>
        <taxon>Eukaryota</taxon>
        <taxon>Metazoa</taxon>
        <taxon>Ecdysozoa</taxon>
        <taxon>Arthropoda</taxon>
        <taxon>Chelicerata</taxon>
        <taxon>Arachnida</taxon>
        <taxon>Araneae</taxon>
        <taxon>Araneomorphae</taxon>
        <taxon>Entelegynae</taxon>
        <taxon>Araneoidea</taxon>
        <taxon>Araneidae</taxon>
        <taxon>Araneus</taxon>
    </lineage>
</organism>
<feature type="signal peptide" evidence="1">
    <location>
        <begin position="1"/>
        <end position="19"/>
    </location>
</feature>
<sequence>MNTLTIFTISLVFIWSCSADDEEVTTRSQETSDESSHESSLTFYSCVACGGEEVITAYEKCTELKSENVSTNTEKFERID</sequence>
<accession>A0A4Y2L6K3</accession>